<feature type="compositionally biased region" description="Low complexity" evidence="1">
    <location>
        <begin position="72"/>
        <end position="90"/>
    </location>
</feature>
<dbReference type="AlphaFoldDB" id="A0AAW0JNL6"/>
<name>A0AAW0JNL6_MYOGA</name>
<comment type="caution">
    <text evidence="2">The sequence shown here is derived from an EMBL/GenBank/DDBJ whole genome shotgun (WGS) entry which is preliminary data.</text>
</comment>
<accession>A0AAW0JNL6</accession>
<evidence type="ECO:0000313" key="3">
    <source>
        <dbReference type="Proteomes" id="UP001488838"/>
    </source>
</evidence>
<keyword evidence="3" id="KW-1185">Reference proteome</keyword>
<protein>
    <recommendedName>
        <fullName evidence="4">Secreted protein</fullName>
    </recommendedName>
</protein>
<organism evidence="2 3">
    <name type="scientific">Myodes glareolus</name>
    <name type="common">Bank vole</name>
    <name type="synonym">Clethrionomys glareolus</name>
    <dbReference type="NCBI Taxonomy" id="447135"/>
    <lineage>
        <taxon>Eukaryota</taxon>
        <taxon>Metazoa</taxon>
        <taxon>Chordata</taxon>
        <taxon>Craniata</taxon>
        <taxon>Vertebrata</taxon>
        <taxon>Euteleostomi</taxon>
        <taxon>Mammalia</taxon>
        <taxon>Eutheria</taxon>
        <taxon>Euarchontoglires</taxon>
        <taxon>Glires</taxon>
        <taxon>Rodentia</taxon>
        <taxon>Myomorpha</taxon>
        <taxon>Muroidea</taxon>
        <taxon>Cricetidae</taxon>
        <taxon>Arvicolinae</taxon>
        <taxon>Myodes</taxon>
    </lineage>
</organism>
<evidence type="ECO:0008006" key="4">
    <source>
        <dbReference type="Google" id="ProtNLM"/>
    </source>
</evidence>
<gene>
    <name evidence="2" type="ORF">U0070_019643</name>
</gene>
<dbReference type="EMBL" id="JBBHLL010000029">
    <property type="protein sequence ID" value="KAK7827819.1"/>
    <property type="molecule type" value="Genomic_DNA"/>
</dbReference>
<dbReference type="Proteomes" id="UP001488838">
    <property type="component" value="Unassembled WGS sequence"/>
</dbReference>
<evidence type="ECO:0000256" key="1">
    <source>
        <dbReference type="SAM" id="MobiDB-lite"/>
    </source>
</evidence>
<sequence>MDVLLTLFHARSSVTGTHLVPRDTSAAALAVAMPAEETFREGGMAIVPESWWACVLSTAWWTRTVNLGKSAASQAAAASASPGSSHSNSSQTPTGLMV</sequence>
<feature type="region of interest" description="Disordered" evidence="1">
    <location>
        <begin position="72"/>
        <end position="98"/>
    </location>
</feature>
<reference evidence="2 3" key="1">
    <citation type="journal article" date="2023" name="bioRxiv">
        <title>Conserved and derived expression patterns and positive selection on dental genes reveal complex evolutionary context of ever-growing rodent molars.</title>
        <authorList>
            <person name="Calamari Z.T."/>
            <person name="Song A."/>
            <person name="Cohen E."/>
            <person name="Akter M."/>
            <person name="Roy R.D."/>
            <person name="Hallikas O."/>
            <person name="Christensen M.M."/>
            <person name="Li P."/>
            <person name="Marangoni P."/>
            <person name="Jernvall J."/>
            <person name="Klein O.D."/>
        </authorList>
    </citation>
    <scope>NUCLEOTIDE SEQUENCE [LARGE SCALE GENOMIC DNA]</scope>
    <source>
        <strain evidence="2">V071</strain>
    </source>
</reference>
<proteinExistence type="predicted"/>
<evidence type="ECO:0000313" key="2">
    <source>
        <dbReference type="EMBL" id="KAK7827819.1"/>
    </source>
</evidence>